<dbReference type="SUPFAM" id="SSF111331">
    <property type="entry name" value="NAD kinase/diacylglycerol kinase-like"/>
    <property type="match status" value="1"/>
</dbReference>
<dbReference type="PANTHER" id="PTHR12358:SF106">
    <property type="entry name" value="LIPID KINASE YEGS"/>
    <property type="match status" value="1"/>
</dbReference>
<dbReference type="PROSITE" id="PS50146">
    <property type="entry name" value="DAGK"/>
    <property type="match status" value="1"/>
</dbReference>
<dbReference type="GO" id="GO:0005524">
    <property type="term" value="F:ATP binding"/>
    <property type="evidence" value="ECO:0007669"/>
    <property type="project" value="UniProtKB-KW"/>
</dbReference>
<proteinExistence type="inferred from homology"/>
<name>A0A9D1HEI2_9FIRM</name>
<evidence type="ECO:0000256" key="1">
    <source>
        <dbReference type="ARBA" id="ARBA00001946"/>
    </source>
</evidence>
<keyword evidence="7" id="KW-0594">Phospholipid biosynthesis</keyword>
<evidence type="ECO:0000256" key="5">
    <source>
        <dbReference type="ARBA" id="ARBA00022777"/>
    </source>
</evidence>
<evidence type="ECO:0000259" key="9">
    <source>
        <dbReference type="PROSITE" id="PS50146"/>
    </source>
</evidence>
<dbReference type="InterPro" id="IPR050187">
    <property type="entry name" value="Lipid_Phosphate_FormReg"/>
</dbReference>
<dbReference type="GO" id="GO:0005886">
    <property type="term" value="C:plasma membrane"/>
    <property type="evidence" value="ECO:0007669"/>
    <property type="project" value="TreeGrafter"/>
</dbReference>
<comment type="cofactor">
    <cofactor evidence="1">
        <name>Mg(2+)</name>
        <dbReference type="ChEBI" id="CHEBI:18420"/>
    </cofactor>
</comment>
<feature type="domain" description="DAGKc" evidence="9">
    <location>
        <begin position="1"/>
        <end position="103"/>
    </location>
</feature>
<evidence type="ECO:0000313" key="11">
    <source>
        <dbReference type="Proteomes" id="UP000824159"/>
    </source>
</evidence>
<dbReference type="Gene3D" id="3.40.50.10330">
    <property type="entry name" value="Probable inorganic polyphosphate/atp-NAD kinase, domain 1"/>
    <property type="match status" value="1"/>
</dbReference>
<gene>
    <name evidence="10" type="ORF">IAD12_04250</name>
</gene>
<dbReference type="GO" id="GO:0016301">
    <property type="term" value="F:kinase activity"/>
    <property type="evidence" value="ECO:0007669"/>
    <property type="project" value="UniProtKB-KW"/>
</dbReference>
<evidence type="ECO:0000256" key="3">
    <source>
        <dbReference type="ARBA" id="ARBA00022679"/>
    </source>
</evidence>
<comment type="similarity">
    <text evidence="2">Belongs to the diacylglycerol/lipid kinase family.</text>
</comment>
<dbReference type="EMBL" id="DVLX01000047">
    <property type="protein sequence ID" value="HIT99447.1"/>
    <property type="molecule type" value="Genomic_DNA"/>
</dbReference>
<protein>
    <recommendedName>
        <fullName evidence="9">DAGKc domain-containing protein</fullName>
    </recommendedName>
</protein>
<keyword evidence="7" id="KW-0443">Lipid metabolism</keyword>
<accession>A0A9D1HEI2</accession>
<dbReference type="Proteomes" id="UP000824159">
    <property type="component" value="Unassembled WGS sequence"/>
</dbReference>
<evidence type="ECO:0000256" key="7">
    <source>
        <dbReference type="ARBA" id="ARBA00023209"/>
    </source>
</evidence>
<dbReference type="InterPro" id="IPR016064">
    <property type="entry name" value="NAD/diacylglycerol_kinase_sf"/>
</dbReference>
<keyword evidence="6" id="KW-0067">ATP-binding</keyword>
<reference evidence="10" key="1">
    <citation type="submission" date="2020-10" db="EMBL/GenBank/DDBJ databases">
        <authorList>
            <person name="Gilroy R."/>
        </authorList>
    </citation>
    <scope>NUCLEOTIDE SEQUENCE</scope>
    <source>
        <strain evidence="10">CHK176-22527</strain>
    </source>
</reference>
<comment type="caution">
    <text evidence="10">The sequence shown here is derived from an EMBL/GenBank/DDBJ whole genome shotgun (WGS) entry which is preliminary data.</text>
</comment>
<organism evidence="10 11">
    <name type="scientific">Candidatus Allocopromorpha excrementavium</name>
    <dbReference type="NCBI Taxonomy" id="2840741"/>
    <lineage>
        <taxon>Bacteria</taxon>
        <taxon>Bacillati</taxon>
        <taxon>Bacillota</taxon>
        <taxon>Clostridia</taxon>
        <taxon>Eubacteriales</taxon>
        <taxon>Eubacteriaceae</taxon>
        <taxon>Eubacteriaceae incertae sedis</taxon>
        <taxon>Candidatus Allocopromorpha</taxon>
    </lineage>
</organism>
<keyword evidence="7" id="KW-0444">Lipid biosynthesis</keyword>
<dbReference type="Gene3D" id="2.60.200.40">
    <property type="match status" value="1"/>
</dbReference>
<dbReference type="AlphaFoldDB" id="A0A9D1HEI2"/>
<keyword evidence="3" id="KW-0808">Transferase</keyword>
<keyword evidence="4" id="KW-0547">Nucleotide-binding</keyword>
<evidence type="ECO:0000256" key="6">
    <source>
        <dbReference type="ARBA" id="ARBA00022840"/>
    </source>
</evidence>
<dbReference type="PANTHER" id="PTHR12358">
    <property type="entry name" value="SPHINGOSINE KINASE"/>
    <property type="match status" value="1"/>
</dbReference>
<keyword evidence="5" id="KW-0418">Kinase</keyword>
<sequence>MKYVFIMNPNSGSSRSIRKLTGKIKSAALRCGIDAEIYHTKGEGDAKRYTSRLCSEYKGKSEALRIYGCGGDGTINEIVNGSIGYENVEIGAVPRGTGNDYIRNYGKVSDFKDIDCQISGKSVHSDAIKYRAVYNNKIMEGYCANMFNIGFDCNVVDLTSRIKRIPAVKGSFAYLLSVFVILIKKKGADLKIEYADGDIVDEKILLIAIANGCYCGGGVKGVPYCELDDGFMDVSVVRNVTRRFFVALFPSYAKGTHLEKKKMTERDIIRYSREKTLTVTANGESLRLCTDGEITTQKKIEFSMMPKAFRFIVPKLV</sequence>
<reference evidence="10" key="2">
    <citation type="journal article" date="2021" name="PeerJ">
        <title>Extensive microbial diversity within the chicken gut microbiome revealed by metagenomics and culture.</title>
        <authorList>
            <person name="Gilroy R."/>
            <person name="Ravi A."/>
            <person name="Getino M."/>
            <person name="Pursley I."/>
            <person name="Horton D.L."/>
            <person name="Alikhan N.F."/>
            <person name="Baker D."/>
            <person name="Gharbi K."/>
            <person name="Hall N."/>
            <person name="Watson M."/>
            <person name="Adriaenssens E.M."/>
            <person name="Foster-Nyarko E."/>
            <person name="Jarju S."/>
            <person name="Secka A."/>
            <person name="Antonio M."/>
            <person name="Oren A."/>
            <person name="Chaudhuri R.R."/>
            <person name="La Ragione R."/>
            <person name="Hildebrand F."/>
            <person name="Pallen M.J."/>
        </authorList>
    </citation>
    <scope>NUCLEOTIDE SEQUENCE</scope>
    <source>
        <strain evidence="10">CHK176-22527</strain>
    </source>
</reference>
<dbReference type="InterPro" id="IPR045540">
    <property type="entry name" value="YegS/DAGK_C"/>
</dbReference>
<keyword evidence="8" id="KW-1208">Phospholipid metabolism</keyword>
<dbReference type="SMART" id="SM00046">
    <property type="entry name" value="DAGKc"/>
    <property type="match status" value="1"/>
</dbReference>
<dbReference type="GO" id="GO:0008654">
    <property type="term" value="P:phospholipid biosynthetic process"/>
    <property type="evidence" value="ECO:0007669"/>
    <property type="project" value="UniProtKB-KW"/>
</dbReference>
<evidence type="ECO:0000256" key="4">
    <source>
        <dbReference type="ARBA" id="ARBA00022741"/>
    </source>
</evidence>
<dbReference type="InterPro" id="IPR001206">
    <property type="entry name" value="Diacylglycerol_kinase_cat_dom"/>
</dbReference>
<dbReference type="InterPro" id="IPR017438">
    <property type="entry name" value="ATP-NAD_kinase_N"/>
</dbReference>
<dbReference type="Pfam" id="PF00781">
    <property type="entry name" value="DAGK_cat"/>
    <property type="match status" value="1"/>
</dbReference>
<evidence type="ECO:0000256" key="8">
    <source>
        <dbReference type="ARBA" id="ARBA00023264"/>
    </source>
</evidence>
<evidence type="ECO:0000256" key="2">
    <source>
        <dbReference type="ARBA" id="ARBA00005983"/>
    </source>
</evidence>
<dbReference type="Pfam" id="PF19279">
    <property type="entry name" value="YegS_C"/>
    <property type="match status" value="1"/>
</dbReference>
<evidence type="ECO:0000313" key="10">
    <source>
        <dbReference type="EMBL" id="HIT99447.1"/>
    </source>
</evidence>